<organism evidence="2 3">
    <name type="scientific">Eumeta variegata</name>
    <name type="common">Bagworm moth</name>
    <name type="synonym">Eumeta japonica</name>
    <dbReference type="NCBI Taxonomy" id="151549"/>
    <lineage>
        <taxon>Eukaryota</taxon>
        <taxon>Metazoa</taxon>
        <taxon>Ecdysozoa</taxon>
        <taxon>Arthropoda</taxon>
        <taxon>Hexapoda</taxon>
        <taxon>Insecta</taxon>
        <taxon>Pterygota</taxon>
        <taxon>Neoptera</taxon>
        <taxon>Endopterygota</taxon>
        <taxon>Lepidoptera</taxon>
        <taxon>Glossata</taxon>
        <taxon>Ditrysia</taxon>
        <taxon>Tineoidea</taxon>
        <taxon>Psychidae</taxon>
        <taxon>Oiketicinae</taxon>
        <taxon>Eumeta</taxon>
    </lineage>
</organism>
<dbReference type="OrthoDB" id="10025511at2759"/>
<dbReference type="PROSITE" id="PS51746">
    <property type="entry name" value="PPM_2"/>
    <property type="match status" value="1"/>
</dbReference>
<dbReference type="PANTHER" id="PTHR47992">
    <property type="entry name" value="PROTEIN PHOSPHATASE"/>
    <property type="match status" value="1"/>
</dbReference>
<evidence type="ECO:0000313" key="3">
    <source>
        <dbReference type="Proteomes" id="UP000299102"/>
    </source>
</evidence>
<reference evidence="2 3" key="1">
    <citation type="journal article" date="2019" name="Commun. Biol.">
        <title>The bagworm genome reveals a unique fibroin gene that provides high tensile strength.</title>
        <authorList>
            <person name="Kono N."/>
            <person name="Nakamura H."/>
            <person name="Ohtoshi R."/>
            <person name="Tomita M."/>
            <person name="Numata K."/>
            <person name="Arakawa K."/>
        </authorList>
    </citation>
    <scope>NUCLEOTIDE SEQUENCE [LARGE SCALE GENOMIC DNA]</scope>
</reference>
<dbReference type="GO" id="GO:0004722">
    <property type="term" value="F:protein serine/threonine phosphatase activity"/>
    <property type="evidence" value="ECO:0007669"/>
    <property type="project" value="InterPro"/>
</dbReference>
<dbReference type="CDD" id="cd00143">
    <property type="entry name" value="PP2Cc"/>
    <property type="match status" value="1"/>
</dbReference>
<comment type="caution">
    <text evidence="2">The sequence shown here is derived from an EMBL/GenBank/DDBJ whole genome shotgun (WGS) entry which is preliminary data.</text>
</comment>
<protein>
    <submittedName>
        <fullName evidence="2">Protein phosphatase 1D</fullName>
    </submittedName>
</protein>
<evidence type="ECO:0000313" key="2">
    <source>
        <dbReference type="EMBL" id="GBP96745.1"/>
    </source>
</evidence>
<proteinExistence type="predicted"/>
<dbReference type="STRING" id="151549.A0A4C2ACM6"/>
<dbReference type="Proteomes" id="UP000299102">
    <property type="component" value="Unassembled WGS sequence"/>
</dbReference>
<dbReference type="EMBL" id="BGZK01002828">
    <property type="protein sequence ID" value="GBP96745.1"/>
    <property type="molecule type" value="Genomic_DNA"/>
</dbReference>
<dbReference type="InterPro" id="IPR015655">
    <property type="entry name" value="PP2C"/>
</dbReference>
<feature type="domain" description="PPM-type phosphatase" evidence="1">
    <location>
        <begin position="1"/>
        <end position="333"/>
    </location>
</feature>
<dbReference type="SUPFAM" id="SSF81606">
    <property type="entry name" value="PP2C-like"/>
    <property type="match status" value="1"/>
</dbReference>
<sequence length="333" mass="37865">MLFLNEQPNFQTEKWPKTVTGLPSTAGTTASIAFIRRGKIYIGHVGDSAIVLGYQKEGCEEWCARPLTSEHKPEAHGEMERIERCGGKVVAKAGVPRVVWSRPRPPPHAPHQPAVDEIPFLAVARSLGDLWSYNVHRDEFIVSPDPDVGVLPIDPSKFREQDLDHYDYISSLLSVVSQKGFSYSESSWIPHSEEERQLMIIRSINKGVMRESESKEGSSGSVDSMHSTIEKEKRYTPVYSTIDWKLIMMKAQSLRHRDDVEPYKIKELHFNEMNNVKQQVLVPIYASLGAAKLFLYQKNQYISMKRSQYLKLMQLCSSSGSSSSQYLKQKRTT</sequence>
<accession>A0A4C2ACM6</accession>
<dbReference type="AlphaFoldDB" id="A0A4C2ACM6"/>
<dbReference type="Pfam" id="PF00481">
    <property type="entry name" value="PP2C"/>
    <property type="match status" value="1"/>
</dbReference>
<evidence type="ECO:0000259" key="1">
    <source>
        <dbReference type="PROSITE" id="PS51746"/>
    </source>
</evidence>
<dbReference type="InterPro" id="IPR001932">
    <property type="entry name" value="PPM-type_phosphatase-like_dom"/>
</dbReference>
<keyword evidence="3" id="KW-1185">Reference proteome</keyword>
<name>A0A4C2ACM6_EUMVA</name>
<dbReference type="InterPro" id="IPR036457">
    <property type="entry name" value="PPM-type-like_dom_sf"/>
</dbReference>
<dbReference type="Gene3D" id="3.60.40.10">
    <property type="entry name" value="PPM-type phosphatase domain"/>
    <property type="match status" value="1"/>
</dbReference>
<gene>
    <name evidence="2" type="primary">PPM1D</name>
    <name evidence="2" type="ORF">EVAR_77680_1</name>
</gene>